<proteinExistence type="predicted"/>
<evidence type="ECO:0000256" key="1">
    <source>
        <dbReference type="SAM" id="MobiDB-lite"/>
    </source>
</evidence>
<dbReference type="InterPro" id="IPR011009">
    <property type="entry name" value="Kinase-like_dom_sf"/>
</dbReference>
<dbReference type="InterPro" id="IPR000719">
    <property type="entry name" value="Prot_kinase_dom"/>
</dbReference>
<comment type="caution">
    <text evidence="3">The sequence shown here is derived from an EMBL/GenBank/DDBJ whole genome shotgun (WGS) entry which is preliminary data.</text>
</comment>
<dbReference type="Gene3D" id="1.10.510.10">
    <property type="entry name" value="Transferase(Phosphotransferase) domain 1"/>
    <property type="match status" value="1"/>
</dbReference>
<dbReference type="CDD" id="cd00180">
    <property type="entry name" value="PKc"/>
    <property type="match status" value="1"/>
</dbReference>
<dbReference type="Pfam" id="PF00069">
    <property type="entry name" value="Pkinase"/>
    <property type="match status" value="1"/>
</dbReference>
<evidence type="ECO:0000313" key="3">
    <source>
        <dbReference type="EMBL" id="EQB54101.1"/>
    </source>
</evidence>
<dbReference type="GO" id="GO:0004672">
    <property type="term" value="F:protein kinase activity"/>
    <property type="evidence" value="ECO:0007669"/>
    <property type="project" value="InterPro"/>
</dbReference>
<gene>
    <name evidence="3" type="ORF">CGLO_06102</name>
</gene>
<dbReference type="GO" id="GO:0005524">
    <property type="term" value="F:ATP binding"/>
    <property type="evidence" value="ECO:0007669"/>
    <property type="project" value="InterPro"/>
</dbReference>
<dbReference type="Proteomes" id="UP000015530">
    <property type="component" value="Unassembled WGS sequence"/>
</dbReference>
<dbReference type="OrthoDB" id="4062651at2759"/>
<dbReference type="SMART" id="SM00220">
    <property type="entry name" value="S_TKc"/>
    <property type="match status" value="1"/>
</dbReference>
<dbReference type="STRING" id="1237896.T0LQY6"/>
<dbReference type="EMBL" id="AMYD01001227">
    <property type="protein sequence ID" value="EQB54101.1"/>
    <property type="molecule type" value="Genomic_DNA"/>
</dbReference>
<dbReference type="HOGENOM" id="CLU_002639_7_0_1"/>
<protein>
    <recommendedName>
        <fullName evidence="2">Protein kinase domain-containing protein</fullName>
    </recommendedName>
</protein>
<evidence type="ECO:0000313" key="4">
    <source>
        <dbReference type="Proteomes" id="UP000015530"/>
    </source>
</evidence>
<dbReference type="PROSITE" id="PS50011">
    <property type="entry name" value="PROTEIN_KINASE_DOM"/>
    <property type="match status" value="1"/>
</dbReference>
<dbReference type="OMA" id="HICEEID"/>
<dbReference type="PANTHER" id="PTHR33112">
    <property type="entry name" value="DOMAIN PROTEIN, PUTATIVE-RELATED"/>
    <property type="match status" value="1"/>
</dbReference>
<organism evidence="3 4">
    <name type="scientific">Colletotrichum gloeosporioides (strain Cg-14)</name>
    <name type="common">Anthracnose fungus</name>
    <name type="synonym">Glomerella cingulata</name>
    <dbReference type="NCBI Taxonomy" id="1237896"/>
    <lineage>
        <taxon>Eukaryota</taxon>
        <taxon>Fungi</taxon>
        <taxon>Dikarya</taxon>
        <taxon>Ascomycota</taxon>
        <taxon>Pezizomycotina</taxon>
        <taxon>Sordariomycetes</taxon>
        <taxon>Hypocreomycetidae</taxon>
        <taxon>Glomerellales</taxon>
        <taxon>Glomerellaceae</taxon>
        <taxon>Colletotrichum</taxon>
        <taxon>Colletotrichum gloeosporioides species complex</taxon>
    </lineage>
</organism>
<feature type="domain" description="Protein kinase" evidence="2">
    <location>
        <begin position="179"/>
        <end position="562"/>
    </location>
</feature>
<dbReference type="AlphaFoldDB" id="T0LQY6"/>
<feature type="region of interest" description="Disordered" evidence="1">
    <location>
        <begin position="564"/>
        <end position="583"/>
    </location>
</feature>
<evidence type="ECO:0000259" key="2">
    <source>
        <dbReference type="PROSITE" id="PS50011"/>
    </source>
</evidence>
<sequence length="1015" mass="115849">MGDFMEDSEDSPLGDRLMDPLEKSVFDTRKDFLPEGCLQKIVSRKAIQFELFGKKDVLHPDEESLVNFIDRRAKKVFATAYVALGSGGHSLLVTMSYFRSLNFIDESLPMKNFRNESKRNTQAEVPYPFNRDQGKSFLRIWPKLKVRNFYQTQWMFLAPVFSKDYHHHILSIDIVLPFVWVNHVIKGGRFSKVYEVEIHESHQERKENDAITHVAIKEILTTDNDPELKQDIEKSFTLEADALSDISSLEHDHMIRRIAAITIDTRHYFMFEWADGGNLREFWKEYALPDLTPQLIRQSVIQLRGLADALESLHHYKKDAHYRHGDLKPENILRFKDETFVGRLKIADMGLAKRHTEVTDARLVATSTKYGTTRYEPPEATTNQLKARSRLYDVWSLGCITLEYIIWLLYGYDGVQQFNDDIHNGTGCFYLIEKGGDQKKAVVHPTVVEWMNDLSRHQECSTQTAIRSLLELVRDRLLVVALQTGQETNSHLSPSMFTFTPADSTEAPIIGSFRAKAATVYSALQDILDLGEGNQSYLLANERRDGSRRQSVAAIPRSHEFLQLPSPSRPTTNDTRRAGQINDNDDWLKDCDENAAHDNCRCGESPPLPTRLLDVSDSKIRLIETQDSHGKYLALSHPWGDPKKHSHFCTYTGNIEKYKKGIDFDALPNTFQDAVTLTRQLSVQYLWIDSLCIIQGSDGDFAEQSKSMEDVFSSAYCVIAASRATGQGDGFLGERRQRDYVTFDHGGDTYHICEEIDDFQGDVIDGPLNQRGWVLQERALARRTVYFTEKQTYWECGRGIRCETFTRLKKPFAIAGLEKRLIQGFGAHGGYGVLDDGKGLLHRSLLWHRPSKETLEKINFPIEKKIFVPTWSWMAYQGGIDYLDPEWSKTDWEQRDLRSPWSAHSPFQYTTDKNSTISLEATARNFDSVESLKEKIVLYFDMPDRAGCSIPGLKCVILARPKAGSTTTDRVCYVLLVAPQTNQNSGNPAVFERVGVGKMPESCISQSEKIDVRLQ</sequence>
<dbReference type="PANTHER" id="PTHR33112:SF10">
    <property type="entry name" value="TOL"/>
    <property type="match status" value="1"/>
</dbReference>
<dbReference type="Pfam" id="PF06985">
    <property type="entry name" value="HET"/>
    <property type="match status" value="1"/>
</dbReference>
<dbReference type="SUPFAM" id="SSF56112">
    <property type="entry name" value="Protein kinase-like (PK-like)"/>
    <property type="match status" value="1"/>
</dbReference>
<accession>T0LQY6</accession>
<reference evidence="4" key="1">
    <citation type="journal article" date="2013" name="Mol. Plant Microbe Interact.">
        <title>Global aspects of pacC regulation of pathogenicity genes in Colletotrichum gloeosporioides as revealed by transcriptome analysis.</title>
        <authorList>
            <person name="Alkan N."/>
            <person name="Meng X."/>
            <person name="Friedlander G."/>
            <person name="Reuveni E."/>
            <person name="Sukno S."/>
            <person name="Sherman A."/>
            <person name="Thon M."/>
            <person name="Fluhr R."/>
            <person name="Prusky D."/>
        </authorList>
    </citation>
    <scope>NUCLEOTIDE SEQUENCE [LARGE SCALE GENOMIC DNA]</scope>
    <source>
        <strain evidence="4">Cg-14</strain>
    </source>
</reference>
<name>T0LQY6_COLGC</name>
<dbReference type="InterPro" id="IPR010730">
    <property type="entry name" value="HET"/>
</dbReference>